<dbReference type="PANTHER" id="PTHR43213">
    <property type="entry name" value="BIFUNCTIONAL DTTP/UTP PYROPHOSPHATASE/METHYLTRANSFERASE PROTEIN-RELATED"/>
    <property type="match status" value="1"/>
</dbReference>
<dbReference type="SUPFAM" id="SSF52972">
    <property type="entry name" value="ITPase-like"/>
    <property type="match status" value="1"/>
</dbReference>
<keyword evidence="5" id="KW-1185">Reference proteome</keyword>
<dbReference type="EC" id="3.6.1.9" evidence="3"/>
<reference evidence="4 5" key="1">
    <citation type="submission" date="2019-05" db="EMBL/GenBank/DDBJ databases">
        <title>Psychrobacillus vulpis sp. nov., a new species isolated from feces of a red fox that inhabits in The Tablas de Daimiel Natural Park, Albacete, Spain.</title>
        <authorList>
            <person name="Rodriguez M."/>
            <person name="Reina J.C."/>
            <person name="Bejar V."/>
            <person name="Llamas I."/>
        </authorList>
    </citation>
    <scope>NUCLEOTIDE SEQUENCE [LARGE SCALE GENOMIC DNA]</scope>
    <source>
        <strain evidence="4 5">NEAU-3TGS17</strain>
    </source>
</reference>
<dbReference type="GO" id="GO:0009117">
    <property type="term" value="P:nucleotide metabolic process"/>
    <property type="evidence" value="ECO:0007669"/>
    <property type="project" value="UniProtKB-KW"/>
</dbReference>
<accession>A0A544T8N7</accession>
<dbReference type="Gene3D" id="3.90.950.10">
    <property type="match status" value="1"/>
</dbReference>
<dbReference type="CDD" id="cd00555">
    <property type="entry name" value="Maf"/>
    <property type="match status" value="1"/>
</dbReference>
<gene>
    <name evidence="4" type="primary">maf</name>
    <name evidence="4" type="ORF">FG382_09330</name>
</gene>
<dbReference type="GO" id="GO:0036221">
    <property type="term" value="F:UTP diphosphatase activity"/>
    <property type="evidence" value="ECO:0007669"/>
    <property type="project" value="RHEA"/>
</dbReference>
<comment type="function">
    <text evidence="3">Nucleoside triphosphate pyrophosphatase that hydrolyzes dTTP and UTP. May have a dual role in cell division arrest and in preventing the incorporation of modified nucleotides into cellular nucleic acids.</text>
</comment>
<dbReference type="RefSeq" id="WP_142538638.1">
    <property type="nucleotide sequence ID" value="NZ_BMIE01000005.1"/>
</dbReference>
<dbReference type="InterPro" id="IPR003697">
    <property type="entry name" value="Maf-like"/>
</dbReference>
<sequence>MKLTTDYSFILASESPRRKELFSRLAIPFDVQPAKIEEVAEGKLTPEDMAISIAYKKTVPIVESNPNAIVIGADTIVYLEEEVLGKPASKEQAKEYLLKLSGRTHHVVTGVSIQGAGTSISFAETTLVTFYELTEEQIDAYVATGDSMDKAGAYGIQTMGGLFVQIIEGDYNNVVGLPISRLFQTLLTLEVLTFEKELSK</sequence>
<feature type="site" description="Important for substrate specificity" evidence="3">
    <location>
        <position position="17"/>
    </location>
</feature>
<dbReference type="InterPro" id="IPR029001">
    <property type="entry name" value="ITPase-like_fam"/>
</dbReference>
<evidence type="ECO:0000256" key="1">
    <source>
        <dbReference type="ARBA" id="ARBA00001968"/>
    </source>
</evidence>
<dbReference type="Proteomes" id="UP000317316">
    <property type="component" value="Unassembled WGS sequence"/>
</dbReference>
<comment type="similarity">
    <text evidence="3">Belongs to the Maf family. YhdE subfamily.</text>
</comment>
<protein>
    <recommendedName>
        <fullName evidence="3">dTTP/UTP pyrophosphatase</fullName>
        <shortName evidence="3">dTTPase/UTPase</shortName>
        <ecNumber evidence="3">3.6.1.9</ecNumber>
    </recommendedName>
    <alternativeName>
        <fullName evidence="3">Nucleoside triphosphate pyrophosphatase</fullName>
    </alternativeName>
    <alternativeName>
        <fullName evidence="3">Nucleotide pyrophosphatase</fullName>
        <shortName evidence="3">Nucleotide PPase</shortName>
    </alternativeName>
</protein>
<dbReference type="GO" id="GO:0005737">
    <property type="term" value="C:cytoplasm"/>
    <property type="evidence" value="ECO:0007669"/>
    <property type="project" value="UniProtKB-SubCell"/>
</dbReference>
<dbReference type="Pfam" id="PF02545">
    <property type="entry name" value="Maf"/>
    <property type="match status" value="1"/>
</dbReference>
<feature type="active site" description="Proton acceptor" evidence="3">
    <location>
        <position position="74"/>
    </location>
</feature>
<feature type="site" description="Important for substrate specificity" evidence="3">
    <location>
        <position position="75"/>
    </location>
</feature>
<comment type="caution">
    <text evidence="3">Lacks conserved residue(s) required for the propagation of feature annotation.</text>
</comment>
<name>A0A544T8N7_9BACI</name>
<dbReference type="PANTHER" id="PTHR43213:SF5">
    <property type="entry name" value="BIFUNCTIONAL DTTP_UTP PYROPHOSPHATASE_METHYLTRANSFERASE PROTEIN-RELATED"/>
    <property type="match status" value="1"/>
</dbReference>
<feature type="site" description="Important for substrate specificity" evidence="3">
    <location>
        <position position="157"/>
    </location>
</feature>
<evidence type="ECO:0000256" key="3">
    <source>
        <dbReference type="HAMAP-Rule" id="MF_00528"/>
    </source>
</evidence>
<comment type="catalytic activity">
    <reaction evidence="3">
        <text>UTP + H2O = UMP + diphosphate + H(+)</text>
        <dbReference type="Rhea" id="RHEA:29395"/>
        <dbReference type="ChEBI" id="CHEBI:15377"/>
        <dbReference type="ChEBI" id="CHEBI:15378"/>
        <dbReference type="ChEBI" id="CHEBI:33019"/>
        <dbReference type="ChEBI" id="CHEBI:46398"/>
        <dbReference type="ChEBI" id="CHEBI:57865"/>
        <dbReference type="EC" id="3.6.1.9"/>
    </reaction>
</comment>
<dbReference type="OrthoDB" id="9807767at2"/>
<comment type="caution">
    <text evidence="4">The sequence shown here is derived from an EMBL/GenBank/DDBJ whole genome shotgun (WGS) entry which is preliminary data.</text>
</comment>
<comment type="catalytic activity">
    <reaction evidence="3">
        <text>dTTP + H2O = dTMP + diphosphate + H(+)</text>
        <dbReference type="Rhea" id="RHEA:28534"/>
        <dbReference type="ChEBI" id="CHEBI:15377"/>
        <dbReference type="ChEBI" id="CHEBI:15378"/>
        <dbReference type="ChEBI" id="CHEBI:33019"/>
        <dbReference type="ChEBI" id="CHEBI:37568"/>
        <dbReference type="ChEBI" id="CHEBI:63528"/>
        <dbReference type="EC" id="3.6.1.9"/>
    </reaction>
</comment>
<dbReference type="HAMAP" id="MF_00528">
    <property type="entry name" value="Maf"/>
    <property type="match status" value="1"/>
</dbReference>
<evidence type="ECO:0000313" key="4">
    <source>
        <dbReference type="EMBL" id="TQR13806.1"/>
    </source>
</evidence>
<keyword evidence="3" id="KW-0963">Cytoplasm</keyword>
<organism evidence="4 5">
    <name type="scientific">Psychrobacillus lasiicapitis</name>
    <dbReference type="NCBI Taxonomy" id="1636719"/>
    <lineage>
        <taxon>Bacteria</taxon>
        <taxon>Bacillati</taxon>
        <taxon>Bacillota</taxon>
        <taxon>Bacilli</taxon>
        <taxon>Bacillales</taxon>
        <taxon>Bacillaceae</taxon>
        <taxon>Psychrobacillus</taxon>
    </lineage>
</organism>
<keyword evidence="3" id="KW-0546">Nucleotide metabolism</keyword>
<dbReference type="PIRSF" id="PIRSF006305">
    <property type="entry name" value="Maf"/>
    <property type="match status" value="1"/>
</dbReference>
<comment type="cofactor">
    <cofactor evidence="1 3">
        <name>a divalent metal cation</name>
        <dbReference type="ChEBI" id="CHEBI:60240"/>
    </cofactor>
</comment>
<proteinExistence type="inferred from homology"/>
<dbReference type="GO" id="GO:0036218">
    <property type="term" value="F:dTTP diphosphatase activity"/>
    <property type="evidence" value="ECO:0007669"/>
    <property type="project" value="RHEA"/>
</dbReference>
<evidence type="ECO:0000313" key="5">
    <source>
        <dbReference type="Proteomes" id="UP000317316"/>
    </source>
</evidence>
<comment type="subcellular location">
    <subcellularLocation>
        <location evidence="3">Cytoplasm</location>
    </subcellularLocation>
</comment>
<dbReference type="NCBIfam" id="TIGR00172">
    <property type="entry name" value="maf"/>
    <property type="match status" value="1"/>
</dbReference>
<evidence type="ECO:0000256" key="2">
    <source>
        <dbReference type="ARBA" id="ARBA00022801"/>
    </source>
</evidence>
<dbReference type="AlphaFoldDB" id="A0A544T8N7"/>
<keyword evidence="2 3" id="KW-0378">Hydrolase</keyword>
<dbReference type="EMBL" id="VDGH01000005">
    <property type="protein sequence ID" value="TQR13806.1"/>
    <property type="molecule type" value="Genomic_DNA"/>
</dbReference>